<dbReference type="PANTHER" id="PTHR22847">
    <property type="entry name" value="WD40 REPEAT PROTEIN"/>
    <property type="match status" value="1"/>
</dbReference>
<evidence type="ECO:0000313" key="5">
    <source>
        <dbReference type="EMBL" id="KAF3887571.1"/>
    </source>
</evidence>
<feature type="repeat" description="WD" evidence="3">
    <location>
        <begin position="862"/>
        <end position="903"/>
    </location>
</feature>
<dbReference type="Gene3D" id="3.40.50.300">
    <property type="entry name" value="P-loop containing nucleotide triphosphate hydrolases"/>
    <property type="match status" value="1"/>
</dbReference>
<evidence type="ECO:0000256" key="1">
    <source>
        <dbReference type="ARBA" id="ARBA00022574"/>
    </source>
</evidence>
<dbReference type="Gene3D" id="2.130.10.10">
    <property type="entry name" value="YVTN repeat-like/Quinoprotein amine dehydrogenase"/>
    <property type="match status" value="6"/>
</dbReference>
<keyword evidence="7" id="KW-1185">Reference proteome</keyword>
<dbReference type="SUPFAM" id="SSF46894">
    <property type="entry name" value="C-terminal effector domain of the bipartite response regulators"/>
    <property type="match status" value="1"/>
</dbReference>
<dbReference type="RefSeq" id="WP_050045623.1">
    <property type="nucleotide sequence ID" value="NZ_JHEG04000001.1"/>
</dbReference>
<dbReference type="InterPro" id="IPR001680">
    <property type="entry name" value="WD40_rpt"/>
</dbReference>
<feature type="repeat" description="WD" evidence="3">
    <location>
        <begin position="770"/>
        <end position="811"/>
    </location>
</feature>
<dbReference type="InterPro" id="IPR027417">
    <property type="entry name" value="P-loop_NTPase"/>
</dbReference>
<dbReference type="Pfam" id="PF00196">
    <property type="entry name" value="GerE"/>
    <property type="match status" value="1"/>
</dbReference>
<feature type="repeat" description="WD" evidence="3">
    <location>
        <begin position="1038"/>
        <end position="1079"/>
    </location>
</feature>
<dbReference type="SMART" id="SM00320">
    <property type="entry name" value="WD40"/>
    <property type="match status" value="14"/>
</dbReference>
<evidence type="ECO:0000313" key="6">
    <source>
        <dbReference type="EMBL" id="KIE11696.1"/>
    </source>
</evidence>
<dbReference type="GO" id="GO:0003677">
    <property type="term" value="F:DNA binding"/>
    <property type="evidence" value="ECO:0007669"/>
    <property type="project" value="InterPro"/>
</dbReference>
<dbReference type="PRINTS" id="PR00364">
    <property type="entry name" value="DISEASERSIST"/>
</dbReference>
<dbReference type="GO" id="GO:0005829">
    <property type="term" value="C:cytosol"/>
    <property type="evidence" value="ECO:0007669"/>
    <property type="project" value="UniProtKB-ARBA"/>
</dbReference>
<evidence type="ECO:0000259" key="4">
    <source>
        <dbReference type="SMART" id="SM00421"/>
    </source>
</evidence>
<feature type="repeat" description="WD" evidence="3">
    <location>
        <begin position="954"/>
        <end position="995"/>
    </location>
</feature>
<feature type="repeat" description="WD" evidence="3">
    <location>
        <begin position="996"/>
        <end position="1037"/>
    </location>
</feature>
<dbReference type="Pfam" id="PF00931">
    <property type="entry name" value="NB-ARC"/>
    <property type="match status" value="1"/>
</dbReference>
<dbReference type="InterPro" id="IPR020472">
    <property type="entry name" value="WD40_PAC1"/>
</dbReference>
<dbReference type="Pfam" id="PF00400">
    <property type="entry name" value="WD40"/>
    <property type="match status" value="14"/>
</dbReference>
<feature type="repeat" description="WD" evidence="3">
    <location>
        <begin position="720"/>
        <end position="769"/>
    </location>
</feature>
<dbReference type="GO" id="GO:0043531">
    <property type="term" value="F:ADP binding"/>
    <property type="evidence" value="ECO:0007669"/>
    <property type="project" value="InterPro"/>
</dbReference>
<reference evidence="5" key="2">
    <citation type="submission" date="2019-11" db="EMBL/GenBank/DDBJ databases">
        <title>Improved Assembly of Tolypothrix boutellei genome.</title>
        <authorList>
            <person name="Sarangi A.N."/>
            <person name="Mukherjee M."/>
            <person name="Ghosh S."/>
            <person name="Singh D."/>
            <person name="Das A."/>
            <person name="Kant S."/>
            <person name="Prusty A."/>
            <person name="Tripathy S."/>
        </authorList>
    </citation>
    <scope>NUCLEOTIDE SEQUENCE</scope>
    <source>
        <strain evidence="5">VB521301</strain>
    </source>
</reference>
<feature type="repeat" description="WD" evidence="3">
    <location>
        <begin position="1122"/>
        <end position="1163"/>
    </location>
</feature>
<feature type="repeat" description="WD" evidence="3">
    <location>
        <begin position="839"/>
        <end position="861"/>
    </location>
</feature>
<dbReference type="CDD" id="cd00200">
    <property type="entry name" value="WD40"/>
    <property type="match status" value="2"/>
</dbReference>
<protein>
    <recommendedName>
        <fullName evidence="4">HTH luxR-type domain-containing protein</fullName>
    </recommendedName>
</protein>
<feature type="repeat" description="WD" evidence="3">
    <location>
        <begin position="559"/>
        <end position="593"/>
    </location>
</feature>
<dbReference type="PROSITE" id="PS00678">
    <property type="entry name" value="WD_REPEATS_1"/>
    <property type="match status" value="13"/>
</dbReference>
<dbReference type="PROSITE" id="PS50294">
    <property type="entry name" value="WD_REPEATS_REGION"/>
    <property type="match status" value="13"/>
</dbReference>
<dbReference type="SMART" id="SM00421">
    <property type="entry name" value="HTH_LUXR"/>
    <property type="match status" value="1"/>
</dbReference>
<dbReference type="PROSITE" id="PS50082">
    <property type="entry name" value="WD_REPEATS_2"/>
    <property type="match status" value="14"/>
</dbReference>
<feature type="repeat" description="WD" evidence="3">
    <location>
        <begin position="594"/>
        <end position="635"/>
    </location>
</feature>
<dbReference type="InterPro" id="IPR036388">
    <property type="entry name" value="WH-like_DNA-bd_sf"/>
</dbReference>
<dbReference type="STRING" id="1479485.DA73_0214455"/>
<name>A0A0C1NFT9_9CYAN</name>
<dbReference type="InterPro" id="IPR011047">
    <property type="entry name" value="Quinoprotein_ADH-like_sf"/>
</dbReference>
<dbReference type="OrthoDB" id="567898at2"/>
<keyword evidence="1 3" id="KW-0853">WD repeat</keyword>
<dbReference type="InterPro" id="IPR016032">
    <property type="entry name" value="Sig_transdc_resp-reg_C-effctor"/>
</dbReference>
<feature type="repeat" description="WD" evidence="3">
    <location>
        <begin position="904"/>
        <end position="953"/>
    </location>
</feature>
<dbReference type="InterPro" id="IPR002182">
    <property type="entry name" value="NB-ARC"/>
</dbReference>
<dbReference type="SUPFAM" id="SSF141571">
    <property type="entry name" value="Pentapeptide repeat-like"/>
    <property type="match status" value="1"/>
</dbReference>
<dbReference type="PANTHER" id="PTHR22847:SF637">
    <property type="entry name" value="WD REPEAT DOMAIN 5B"/>
    <property type="match status" value="1"/>
</dbReference>
<evidence type="ECO:0000256" key="2">
    <source>
        <dbReference type="ARBA" id="ARBA00022737"/>
    </source>
</evidence>
<accession>A0A0C1NFT9</accession>
<dbReference type="AlphaFoldDB" id="A0A0C1NFT9"/>
<reference evidence="6" key="1">
    <citation type="journal article" date="2015" name="Genome Announc.">
        <title>Draft Genome Sequence of Tolypothrix boutellei Strain VB521301.</title>
        <authorList>
            <person name="Chandrababunaidu M.M."/>
            <person name="Singh D."/>
            <person name="Sen D."/>
            <person name="Bhan S."/>
            <person name="Das S."/>
            <person name="Gupta A."/>
            <person name="Adhikary S.P."/>
            <person name="Tripathy S."/>
        </authorList>
    </citation>
    <scope>NUCLEOTIDE SEQUENCE</scope>
    <source>
        <strain evidence="6">VB521301</strain>
    </source>
</reference>
<dbReference type="SUPFAM" id="SSF50998">
    <property type="entry name" value="Quinoprotein alcohol dehydrogenase-like"/>
    <property type="match status" value="2"/>
</dbReference>
<dbReference type="SUPFAM" id="SSF52540">
    <property type="entry name" value="P-loop containing nucleoside triphosphate hydrolases"/>
    <property type="match status" value="1"/>
</dbReference>
<dbReference type="Proteomes" id="UP000029738">
    <property type="component" value="Unassembled WGS sequence"/>
</dbReference>
<dbReference type="EMBL" id="JHEG02000043">
    <property type="protein sequence ID" value="KIE11696.1"/>
    <property type="molecule type" value="Genomic_DNA"/>
</dbReference>
<feature type="repeat" description="WD" evidence="3">
    <location>
        <begin position="678"/>
        <end position="719"/>
    </location>
</feature>
<comment type="caution">
    <text evidence="6">The sequence shown here is derived from an EMBL/GenBank/DDBJ whole genome shotgun (WGS) entry which is preliminary data.</text>
</comment>
<gene>
    <name evidence="6" type="ORF">DA73_0214455</name>
    <name evidence="5" type="ORF">DA73_0400020325</name>
</gene>
<dbReference type="InterPro" id="IPR000792">
    <property type="entry name" value="Tscrpt_reg_LuxR_C"/>
</dbReference>
<dbReference type="InterPro" id="IPR015943">
    <property type="entry name" value="WD40/YVTN_repeat-like_dom_sf"/>
</dbReference>
<feature type="domain" description="HTH luxR-type" evidence="4">
    <location>
        <begin position="15"/>
        <end position="77"/>
    </location>
</feature>
<proteinExistence type="predicted"/>
<dbReference type="GO" id="GO:0006355">
    <property type="term" value="P:regulation of DNA-templated transcription"/>
    <property type="evidence" value="ECO:0007669"/>
    <property type="project" value="InterPro"/>
</dbReference>
<dbReference type="Gene3D" id="1.10.10.10">
    <property type="entry name" value="Winged helix-like DNA-binding domain superfamily/Winged helix DNA-binding domain"/>
    <property type="match status" value="1"/>
</dbReference>
<dbReference type="EMBL" id="JHEG04000001">
    <property type="protein sequence ID" value="KAF3887571.1"/>
    <property type="molecule type" value="Genomic_DNA"/>
</dbReference>
<dbReference type="InterPro" id="IPR019775">
    <property type="entry name" value="WD40_repeat_CS"/>
</dbReference>
<feature type="repeat" description="WD" evidence="3">
    <location>
        <begin position="636"/>
        <end position="677"/>
    </location>
</feature>
<sequence length="1199" mass="133068">MNVLSAEFLEALAAKRGLSSSELEVFFLSVDGKSPTLIAKELGISAEAVRKRLSEVYKKFNVGGGGPGKIVKLQQVLQYEYQASTKTQEFVVQKRQDWGEAPSLCVFYGRTAELSVLKQWIVRDNCQLLALLGMGGIGKTALSVKLVDEVKDNFEYFIWRSLRNAPPVKELLANLIRFLSDEQETDLPDTVDGRLSLLIHYLRKHQSLLVLDNAETVLQGGDRAGDYREGYEGYGELLKRVGEESHQSCLILTSREKPKEFAPLEGETSPVRTLSLSGLGQTEGQKILQDKGLFGSEQEWTQLVEKYSGNPLALKLVAEPIRELFGGDIAVFMQQGEIIFGDTRNLLDQQFDRLSEQEKEIMYWLAIKRETISLEDLLDDIIRLVSKRELLEALESLRRRSLIEKSLALFTLQPVVLEYMTDKVVERVFQEIRTGEIALFMSHALIEATTKDYIRNTQTQLILQPIIDRLLTLFRTPKNLEKKLTQILAKLQARSPLEAGYAGGNILNMLCQLQTNLSDYNFANLTVWQAYLQGVNLHHVNFANSDLARSVFFEKLVSISSVVFSPNGKLLATGDADGKTHLWQVEGGKLLFTCAEHSGWIRSVTFSPDGEILASGSEDQTIKFWDVRTGESFKTLQGHTSRIWSVAFSPDGCLIASGSEDQTIKLWDVETGECLKTLQEKASRVWSVAFSPMGDTLASGSEDQTIKLWDVRTGKCLKTLEGHTSHIRSVAFHPVREASLQGFGDTLASGSEDQTIKLWNVRTGECLKTLQGHTNRIRSVIFSPDGCQIASSSDDQTVKLWNVRTGECLKTLQVSTSWVRSVAFSPVREASLQGFSYILASGSDDQTVKLWNVRTGQCLKTLQGSSSWVRSVAFSPDGCQIASSSEDQTVKLWDVQTGQCLKTLQGHTSWVRSVTFSPVCEASLQGFGSQLASSSDDKTVKLWDTRTGQCLKTLQGHTDRVWSVAFSSNGCTLATSSEDRTVKLWDVQTGQCLKTLQGHTSRIWSVAFSPNGCQIASSSEDQTVKLWDVQTGDCLRTLHGHTNRLWSVAFSPDGRQIASSSEDQTVKLWDVQTGECLRTLQGHTNRIRSVAFSPDSQILASGSDDLVVKLWDVCTGECLKTLHGHTNRVRSVAFSPDGLTLVSGGQDETIKLWNVLTGECFKTLRTFRPYEGMNITGVIGLTIAQKETLKALGAVEDVS</sequence>
<keyword evidence="2" id="KW-0677">Repeat</keyword>
<feature type="repeat" description="WD" evidence="3">
    <location>
        <begin position="1080"/>
        <end position="1121"/>
    </location>
</feature>
<organism evidence="6">
    <name type="scientific">Tolypothrix bouteillei VB521301</name>
    <dbReference type="NCBI Taxonomy" id="1479485"/>
    <lineage>
        <taxon>Bacteria</taxon>
        <taxon>Bacillati</taxon>
        <taxon>Cyanobacteriota</taxon>
        <taxon>Cyanophyceae</taxon>
        <taxon>Nostocales</taxon>
        <taxon>Tolypothrichaceae</taxon>
        <taxon>Tolypothrix</taxon>
    </lineage>
</organism>
<dbReference type="PRINTS" id="PR00320">
    <property type="entry name" value="GPROTEINBRPT"/>
</dbReference>
<evidence type="ECO:0000313" key="7">
    <source>
        <dbReference type="Proteomes" id="UP000029738"/>
    </source>
</evidence>
<evidence type="ECO:0000256" key="3">
    <source>
        <dbReference type="PROSITE-ProRule" id="PRU00221"/>
    </source>
</evidence>